<evidence type="ECO:0000256" key="2">
    <source>
        <dbReference type="ARBA" id="ARBA00023125"/>
    </source>
</evidence>
<dbReference type="InterPro" id="IPR036693">
    <property type="entry name" value="TF_LuxR_autoind-bd_dom_sf"/>
</dbReference>
<dbReference type="SUPFAM" id="SSF75516">
    <property type="entry name" value="Pheromone-binding domain of LuxR-like quorum-sensing transcription factors"/>
    <property type="match status" value="1"/>
</dbReference>
<dbReference type="EMBL" id="WTYC01000004">
    <property type="protein sequence ID" value="MXO48316.1"/>
    <property type="molecule type" value="Genomic_DNA"/>
</dbReference>
<proteinExistence type="predicted"/>
<protein>
    <recommendedName>
        <fullName evidence="4">HTH luxR-type domain-containing protein</fullName>
    </recommendedName>
</protein>
<accession>A0A844XRV3</accession>
<reference evidence="5 6" key="1">
    <citation type="submission" date="2019-12" db="EMBL/GenBank/DDBJ databases">
        <title>Genomic-based taxomic classification of the family Erythrobacteraceae.</title>
        <authorList>
            <person name="Xu L."/>
        </authorList>
    </citation>
    <scope>NUCLEOTIDE SEQUENCE [LARGE SCALE GENOMIC DNA]</scope>
    <source>
        <strain evidence="5 6">DSM 17792</strain>
    </source>
</reference>
<evidence type="ECO:0000313" key="5">
    <source>
        <dbReference type="EMBL" id="MXO48316.1"/>
    </source>
</evidence>
<dbReference type="Gene3D" id="1.10.10.10">
    <property type="entry name" value="Winged helix-like DNA-binding domain superfamily/Winged helix DNA-binding domain"/>
    <property type="match status" value="1"/>
</dbReference>
<dbReference type="PROSITE" id="PS50043">
    <property type="entry name" value="HTH_LUXR_2"/>
    <property type="match status" value="1"/>
</dbReference>
<dbReference type="OrthoDB" id="3170288at2"/>
<dbReference type="PRINTS" id="PR00038">
    <property type="entry name" value="HTHLUXR"/>
</dbReference>
<gene>
    <name evidence="5" type="ORF">GRI69_08610</name>
</gene>
<dbReference type="PROSITE" id="PS00622">
    <property type="entry name" value="HTH_LUXR_1"/>
    <property type="match status" value="1"/>
</dbReference>
<keyword evidence="6" id="KW-1185">Reference proteome</keyword>
<dbReference type="Pfam" id="PF00196">
    <property type="entry name" value="GerE"/>
    <property type="match status" value="1"/>
</dbReference>
<dbReference type="InterPro" id="IPR005143">
    <property type="entry name" value="TF_LuxR_autoind-bd_dom"/>
</dbReference>
<keyword evidence="1" id="KW-0805">Transcription regulation</keyword>
<dbReference type="Pfam" id="PF03472">
    <property type="entry name" value="Autoind_bind"/>
    <property type="match status" value="1"/>
</dbReference>
<dbReference type="AlphaFoldDB" id="A0A844XRV3"/>
<keyword evidence="2" id="KW-0238">DNA-binding</keyword>
<sequence>MTDDAGDEEPMHETGIFSEIDRAENPAQLLATLSEFYAAYGFHAVCYVLPSLSEPGRFQMFERGMPADWMKRYFEMDFCLVDPIPDYVIKTGKVDTLHNILESTVVTEKQREYLDEFYRSGVTNGLGMPTHGRTHSRGFFGITQVSDEDLADVDRSLMHAVAQHAHWKFERLGMDTGKDMSRLSPRECEILKWVAAGKSNPDIATILGISNATVATHLKRTFAKLDVHDRVSAAMMAHRLGMV</sequence>
<dbReference type="InterPro" id="IPR036388">
    <property type="entry name" value="WH-like_DNA-bd_sf"/>
</dbReference>
<evidence type="ECO:0000256" key="3">
    <source>
        <dbReference type="ARBA" id="ARBA00023163"/>
    </source>
</evidence>
<dbReference type="PANTHER" id="PTHR44688">
    <property type="entry name" value="DNA-BINDING TRANSCRIPTIONAL ACTIVATOR DEVR_DOSR"/>
    <property type="match status" value="1"/>
</dbReference>
<dbReference type="GO" id="GO:0006355">
    <property type="term" value="P:regulation of DNA-templated transcription"/>
    <property type="evidence" value="ECO:0007669"/>
    <property type="project" value="InterPro"/>
</dbReference>
<evidence type="ECO:0000313" key="6">
    <source>
        <dbReference type="Proteomes" id="UP000448199"/>
    </source>
</evidence>
<dbReference type="Gene3D" id="3.30.450.80">
    <property type="entry name" value="Transcription factor LuxR-like, autoinducer-binding domain"/>
    <property type="match status" value="1"/>
</dbReference>
<dbReference type="GO" id="GO:0003677">
    <property type="term" value="F:DNA binding"/>
    <property type="evidence" value="ECO:0007669"/>
    <property type="project" value="UniProtKB-KW"/>
</dbReference>
<keyword evidence="3" id="KW-0804">Transcription</keyword>
<dbReference type="SMART" id="SM00421">
    <property type="entry name" value="HTH_LUXR"/>
    <property type="match status" value="1"/>
</dbReference>
<dbReference type="Proteomes" id="UP000448199">
    <property type="component" value="Unassembled WGS sequence"/>
</dbReference>
<dbReference type="CDD" id="cd06170">
    <property type="entry name" value="LuxR_C_like"/>
    <property type="match status" value="1"/>
</dbReference>
<organism evidence="5 6">
    <name type="scientific">Qipengyuania vulgaris</name>
    <dbReference type="NCBI Taxonomy" id="291985"/>
    <lineage>
        <taxon>Bacteria</taxon>
        <taxon>Pseudomonadati</taxon>
        <taxon>Pseudomonadota</taxon>
        <taxon>Alphaproteobacteria</taxon>
        <taxon>Sphingomonadales</taxon>
        <taxon>Erythrobacteraceae</taxon>
        <taxon>Qipengyuania</taxon>
    </lineage>
</organism>
<dbReference type="SUPFAM" id="SSF46894">
    <property type="entry name" value="C-terminal effector domain of the bipartite response regulators"/>
    <property type="match status" value="1"/>
</dbReference>
<dbReference type="RefSeq" id="WP_160727877.1">
    <property type="nucleotide sequence ID" value="NZ_WTYC01000004.1"/>
</dbReference>
<dbReference type="InterPro" id="IPR000792">
    <property type="entry name" value="Tscrpt_reg_LuxR_C"/>
</dbReference>
<evidence type="ECO:0000259" key="4">
    <source>
        <dbReference type="PROSITE" id="PS50043"/>
    </source>
</evidence>
<comment type="caution">
    <text evidence="5">The sequence shown here is derived from an EMBL/GenBank/DDBJ whole genome shotgun (WGS) entry which is preliminary data.</text>
</comment>
<name>A0A844XRV3_9SPHN</name>
<feature type="domain" description="HTH luxR-type" evidence="4">
    <location>
        <begin position="176"/>
        <end position="241"/>
    </location>
</feature>
<dbReference type="PANTHER" id="PTHR44688:SF16">
    <property type="entry name" value="DNA-BINDING TRANSCRIPTIONAL ACTIVATOR DEVR_DOSR"/>
    <property type="match status" value="1"/>
</dbReference>
<evidence type="ECO:0000256" key="1">
    <source>
        <dbReference type="ARBA" id="ARBA00023015"/>
    </source>
</evidence>
<dbReference type="InterPro" id="IPR016032">
    <property type="entry name" value="Sig_transdc_resp-reg_C-effctor"/>
</dbReference>